<evidence type="ECO:0000313" key="2">
    <source>
        <dbReference type="Proteomes" id="UP000501849"/>
    </source>
</evidence>
<accession>A0A6H0S9Y7</accession>
<dbReference type="Proteomes" id="UP000501849">
    <property type="component" value="Chromosome"/>
</dbReference>
<gene>
    <name evidence="1" type="ORF">EXE63_26180</name>
</gene>
<organism evidence="1 2">
    <name type="scientific">Mycolicibacterium frederiksbergense</name>
    <dbReference type="NCBI Taxonomy" id="117567"/>
    <lineage>
        <taxon>Bacteria</taxon>
        <taxon>Bacillati</taxon>
        <taxon>Actinomycetota</taxon>
        <taxon>Actinomycetes</taxon>
        <taxon>Mycobacteriales</taxon>
        <taxon>Mycobacteriaceae</taxon>
        <taxon>Mycolicibacterium</taxon>
    </lineage>
</organism>
<dbReference type="AlphaFoldDB" id="A0A6H0S9Y7"/>
<proteinExistence type="predicted"/>
<sequence length="96" mass="10691">MAVDWSKRGGYIAKRNLTPAQADEALDDPYRVLIVPDYNSRSGDSARIIGYSQSAGAVLTVITVFSHEDNVTYGANAWRANARDRRYYEQGGMDDE</sequence>
<reference evidence="1 2" key="1">
    <citation type="submission" date="2019-04" db="EMBL/GenBank/DDBJ databases">
        <title>Draft, Whole-Genome Sequence of the Anthracene-degrading Mycobacterium frederiksbergense LB501T, Isolated from a Polycyclic Aromatic Hydrocarbon (PAH)-Contaminated Soil.</title>
        <authorList>
            <person name="Augelletti F."/>
        </authorList>
    </citation>
    <scope>NUCLEOTIDE SEQUENCE [LARGE SCALE GENOMIC DNA]</scope>
    <source>
        <strain evidence="1 2">LB 501T</strain>
    </source>
</reference>
<protein>
    <submittedName>
        <fullName evidence="1">Transposase</fullName>
    </submittedName>
</protein>
<dbReference type="KEGG" id="mfre:EXE63_26180"/>
<name>A0A6H0S9Y7_9MYCO</name>
<dbReference type="EMBL" id="CP038799">
    <property type="protein sequence ID" value="QIV83980.1"/>
    <property type="molecule type" value="Genomic_DNA"/>
</dbReference>
<keyword evidence="2" id="KW-1185">Reference proteome</keyword>
<dbReference type="RefSeq" id="WP_168144337.1">
    <property type="nucleotide sequence ID" value="NZ_CAXUTK020000001.1"/>
</dbReference>
<evidence type="ECO:0000313" key="1">
    <source>
        <dbReference type="EMBL" id="QIV83980.1"/>
    </source>
</evidence>